<sequence>MDWIAFALFLAAAAAAGATGAMFPTGAWLARLDKPSWMPPNRAFPVVWTTLYLLMALAGGRIVHAGGGGVALAFWALQIALNTLWTPVFFGARRMRAGLWVIGALWMAVLGFVLAAWPVDRVAALLFLPSLAWVSVAAALNASLLRRNPDERPLRLSDL</sequence>
<dbReference type="Pfam" id="PF03073">
    <property type="entry name" value="TspO_MBR"/>
    <property type="match status" value="1"/>
</dbReference>
<proteinExistence type="inferred from homology"/>
<name>A0A1M6G7E2_9RHOB</name>
<evidence type="ECO:0000256" key="2">
    <source>
        <dbReference type="ARBA" id="ARBA00007524"/>
    </source>
</evidence>
<evidence type="ECO:0000256" key="1">
    <source>
        <dbReference type="ARBA" id="ARBA00004141"/>
    </source>
</evidence>
<keyword evidence="5 6" id="KW-0472">Membrane</keyword>
<evidence type="ECO:0000256" key="4">
    <source>
        <dbReference type="ARBA" id="ARBA00022989"/>
    </source>
</evidence>
<accession>A0A1M6G7E2</accession>
<dbReference type="OrthoDB" id="9795496at2"/>
<organism evidence="7 8">
    <name type="scientific">Wenxinia saemankumensis</name>
    <dbReference type="NCBI Taxonomy" id="1447782"/>
    <lineage>
        <taxon>Bacteria</taxon>
        <taxon>Pseudomonadati</taxon>
        <taxon>Pseudomonadota</taxon>
        <taxon>Alphaproteobacteria</taxon>
        <taxon>Rhodobacterales</taxon>
        <taxon>Roseobacteraceae</taxon>
        <taxon>Wenxinia</taxon>
    </lineage>
</organism>
<keyword evidence="3 6" id="KW-0812">Transmembrane</keyword>
<evidence type="ECO:0000256" key="5">
    <source>
        <dbReference type="ARBA" id="ARBA00023136"/>
    </source>
</evidence>
<gene>
    <name evidence="7" type="ORF">SAMN05444417_2726</name>
</gene>
<dbReference type="RefSeq" id="WP_073331613.1">
    <property type="nucleotide sequence ID" value="NZ_FQYO01000004.1"/>
</dbReference>
<dbReference type="InterPro" id="IPR038330">
    <property type="entry name" value="TspO/MBR-related_sf"/>
</dbReference>
<dbReference type="GO" id="GO:0016020">
    <property type="term" value="C:membrane"/>
    <property type="evidence" value="ECO:0007669"/>
    <property type="project" value="UniProtKB-SubCell"/>
</dbReference>
<evidence type="ECO:0000256" key="3">
    <source>
        <dbReference type="ARBA" id="ARBA00022692"/>
    </source>
</evidence>
<feature type="transmembrane region" description="Helical" evidence="6">
    <location>
        <begin position="97"/>
        <end position="117"/>
    </location>
</feature>
<dbReference type="NCBIfam" id="NF047825">
    <property type="entry name" value="T-richsensTspOAlph"/>
    <property type="match status" value="1"/>
</dbReference>
<dbReference type="STRING" id="1447782.SAMN05444417_2726"/>
<dbReference type="EMBL" id="FQYO01000004">
    <property type="protein sequence ID" value="SHJ05839.1"/>
    <property type="molecule type" value="Genomic_DNA"/>
</dbReference>
<dbReference type="AlphaFoldDB" id="A0A1M6G7E2"/>
<dbReference type="InterPro" id="IPR004307">
    <property type="entry name" value="TspO_MBR"/>
</dbReference>
<reference evidence="7 8" key="1">
    <citation type="submission" date="2016-11" db="EMBL/GenBank/DDBJ databases">
        <authorList>
            <person name="Jaros S."/>
            <person name="Januszkiewicz K."/>
            <person name="Wedrychowicz H."/>
        </authorList>
    </citation>
    <scope>NUCLEOTIDE SEQUENCE [LARGE SCALE GENOMIC DNA]</scope>
    <source>
        <strain evidence="7 8">DSM 100565</strain>
    </source>
</reference>
<dbReference type="PANTHER" id="PTHR10057">
    <property type="entry name" value="PERIPHERAL-TYPE BENZODIAZEPINE RECEPTOR"/>
    <property type="match status" value="1"/>
</dbReference>
<dbReference type="CDD" id="cd15904">
    <property type="entry name" value="TSPO_MBR"/>
    <property type="match status" value="1"/>
</dbReference>
<dbReference type="FunFam" id="1.20.1260.100:FF:000001">
    <property type="entry name" value="translocator protein 2"/>
    <property type="match status" value="1"/>
</dbReference>
<evidence type="ECO:0000313" key="8">
    <source>
        <dbReference type="Proteomes" id="UP000184292"/>
    </source>
</evidence>
<dbReference type="GO" id="GO:0033013">
    <property type="term" value="P:tetrapyrrole metabolic process"/>
    <property type="evidence" value="ECO:0007669"/>
    <property type="project" value="UniProtKB-ARBA"/>
</dbReference>
<comment type="similarity">
    <text evidence="2">Belongs to the TspO/BZRP family.</text>
</comment>
<dbReference type="Gene3D" id="1.20.1260.100">
    <property type="entry name" value="TspO/MBR protein"/>
    <property type="match status" value="1"/>
</dbReference>
<dbReference type="Proteomes" id="UP000184292">
    <property type="component" value="Unassembled WGS sequence"/>
</dbReference>
<dbReference type="PANTHER" id="PTHR10057:SF0">
    <property type="entry name" value="TRANSLOCATOR PROTEIN"/>
    <property type="match status" value="1"/>
</dbReference>
<evidence type="ECO:0000256" key="6">
    <source>
        <dbReference type="SAM" id="Phobius"/>
    </source>
</evidence>
<protein>
    <submittedName>
        <fullName evidence="7">TspO and MBR related proteins</fullName>
    </submittedName>
</protein>
<keyword evidence="4 6" id="KW-1133">Transmembrane helix</keyword>
<evidence type="ECO:0000313" key="7">
    <source>
        <dbReference type="EMBL" id="SHJ05839.1"/>
    </source>
</evidence>
<feature type="transmembrane region" description="Helical" evidence="6">
    <location>
        <begin position="44"/>
        <end position="77"/>
    </location>
</feature>
<comment type="subcellular location">
    <subcellularLocation>
        <location evidence="1">Membrane</location>
        <topology evidence="1">Multi-pass membrane protein</topology>
    </subcellularLocation>
</comment>
<keyword evidence="8" id="KW-1185">Reference proteome</keyword>
<feature type="transmembrane region" description="Helical" evidence="6">
    <location>
        <begin position="123"/>
        <end position="145"/>
    </location>
</feature>
<dbReference type="PIRSF" id="PIRSF005859">
    <property type="entry name" value="PBR"/>
    <property type="match status" value="1"/>
</dbReference>